<evidence type="ECO:0000259" key="3">
    <source>
        <dbReference type="SMART" id="SM00460"/>
    </source>
</evidence>
<dbReference type="PANTHER" id="PTHR46333">
    <property type="entry name" value="CYTOKINESIS PROTEIN 3"/>
    <property type="match status" value="1"/>
</dbReference>
<dbReference type="GO" id="GO:0007528">
    <property type="term" value="P:neuromuscular junction development"/>
    <property type="evidence" value="ECO:0007669"/>
    <property type="project" value="TreeGrafter"/>
</dbReference>
<feature type="compositionally biased region" description="Basic and acidic residues" evidence="1">
    <location>
        <begin position="98"/>
        <end position="121"/>
    </location>
</feature>
<dbReference type="GO" id="GO:0007517">
    <property type="term" value="P:muscle organ development"/>
    <property type="evidence" value="ECO:0007669"/>
    <property type="project" value="TreeGrafter"/>
</dbReference>
<dbReference type="SMART" id="SM00460">
    <property type="entry name" value="TGc"/>
    <property type="match status" value="1"/>
</dbReference>
<reference evidence="4" key="1">
    <citation type="thesis" date="2020" institute="ProQuest LLC" country="789 East Eisenhower Parkway, Ann Arbor, MI, USA">
        <title>Comparative Genomics and Chromosome Evolution.</title>
        <authorList>
            <person name="Mudd A.B."/>
        </authorList>
    </citation>
    <scope>NUCLEOTIDE SEQUENCE</scope>
    <source>
        <strain evidence="4">237g6f4</strain>
        <tissue evidence="4">Blood</tissue>
    </source>
</reference>
<feature type="compositionally biased region" description="Polar residues" evidence="1">
    <location>
        <begin position="84"/>
        <end position="96"/>
    </location>
</feature>
<dbReference type="Proteomes" id="UP000824782">
    <property type="component" value="Unassembled WGS sequence"/>
</dbReference>
<evidence type="ECO:0000256" key="2">
    <source>
        <dbReference type="SAM" id="Phobius"/>
    </source>
</evidence>
<name>A0AAV7C5U8_ENGPU</name>
<dbReference type="InterPro" id="IPR052557">
    <property type="entry name" value="CAP/Cytokinesis_protein"/>
</dbReference>
<proteinExistence type="predicted"/>
<evidence type="ECO:0000313" key="4">
    <source>
        <dbReference type="EMBL" id="KAG8580363.1"/>
    </source>
</evidence>
<dbReference type="AlphaFoldDB" id="A0AAV7C5U8"/>
<comment type="caution">
    <text evidence="4">The sequence shown here is derived from an EMBL/GenBank/DDBJ whole genome shotgun (WGS) entry which is preliminary data.</text>
</comment>
<keyword evidence="2" id="KW-0812">Transmembrane</keyword>
<feature type="compositionally biased region" description="Basic and acidic residues" evidence="1">
    <location>
        <begin position="69"/>
        <end position="83"/>
    </location>
</feature>
<protein>
    <recommendedName>
        <fullName evidence="3">Transglutaminase-like domain-containing protein</fullName>
    </recommendedName>
</protein>
<accession>A0AAV7C5U8</accession>
<dbReference type="GO" id="GO:0005737">
    <property type="term" value="C:cytoplasm"/>
    <property type="evidence" value="ECO:0007669"/>
    <property type="project" value="TreeGrafter"/>
</dbReference>
<dbReference type="PANTHER" id="PTHR46333:SF3">
    <property type="entry name" value="KYPHOSCOLIOSIS PEPTIDASE"/>
    <property type="match status" value="1"/>
</dbReference>
<organism evidence="4 5">
    <name type="scientific">Engystomops pustulosus</name>
    <name type="common">Tungara frog</name>
    <name type="synonym">Physalaemus pustulosus</name>
    <dbReference type="NCBI Taxonomy" id="76066"/>
    <lineage>
        <taxon>Eukaryota</taxon>
        <taxon>Metazoa</taxon>
        <taxon>Chordata</taxon>
        <taxon>Craniata</taxon>
        <taxon>Vertebrata</taxon>
        <taxon>Euteleostomi</taxon>
        <taxon>Amphibia</taxon>
        <taxon>Batrachia</taxon>
        <taxon>Anura</taxon>
        <taxon>Neobatrachia</taxon>
        <taxon>Hyloidea</taxon>
        <taxon>Leptodactylidae</taxon>
        <taxon>Leiuperinae</taxon>
        <taxon>Engystomops</taxon>
    </lineage>
</organism>
<dbReference type="Pfam" id="PF23265">
    <property type="entry name" value="Ig-like_KY"/>
    <property type="match status" value="2"/>
</dbReference>
<keyword evidence="2" id="KW-0472">Membrane</keyword>
<feature type="compositionally biased region" description="Basic and acidic residues" evidence="1">
    <location>
        <begin position="42"/>
        <end position="60"/>
    </location>
</feature>
<dbReference type="SUPFAM" id="SSF54001">
    <property type="entry name" value="Cysteine proteinases"/>
    <property type="match status" value="1"/>
</dbReference>
<dbReference type="Gene3D" id="3.10.620.30">
    <property type="match status" value="1"/>
</dbReference>
<feature type="region of interest" description="Disordered" evidence="1">
    <location>
        <begin position="42"/>
        <end position="123"/>
    </location>
</feature>
<gene>
    <name evidence="4" type="ORF">GDO81_007268</name>
</gene>
<keyword evidence="5" id="KW-1185">Reference proteome</keyword>
<feature type="transmembrane region" description="Helical" evidence="2">
    <location>
        <begin position="14"/>
        <end position="33"/>
    </location>
</feature>
<dbReference type="EMBL" id="WNYA01000003">
    <property type="protein sequence ID" value="KAG8580363.1"/>
    <property type="molecule type" value="Genomic_DNA"/>
</dbReference>
<dbReference type="Pfam" id="PF01841">
    <property type="entry name" value="Transglut_core"/>
    <property type="match status" value="1"/>
</dbReference>
<feature type="domain" description="Transglutaminase-like" evidence="3">
    <location>
        <begin position="275"/>
        <end position="343"/>
    </location>
</feature>
<dbReference type="InterPro" id="IPR056564">
    <property type="entry name" value="Ig-like_KY"/>
</dbReference>
<sequence>MAALHERLEPWQRVLLGVFCFPLLPFYLCVYYICLKDQKKTEDVEENRRGNDHKDEETKVRQPNRRKSSVTDRDRDNEAKNSRPQDQSKSSFTNKAFQHHDEDLKQKRISNHSDHENEAKKARVQMQSKSSFTNEGFQHPDDEMTPETIITRNSQYQGKDIETEKHNVHIEREERKAHDIQKTAGNKGFIFTYPWDKSSLKSLQIDLEMFKHLDEYAAKLPANKSLDHLANLLIHKAHTDLEKVRAIWIWICHHIEYDIEGLKDVAKRSSNPEEVLRSGKGVCAGYSGLFQDLCRRAGILCESVNGYGKGAGYRVGQKIPGESNHAWNMVYLDKRWHLLDSTWGAGHTGSDRSKFTFEYNEFYFLTHPALFIGDHFPDKAECQLLQPMMSQKQFEELVFRGGNFYNCGLLSVQPETGTIYSENGSVSIVVESRQNIEFTFDVNGVKNGIMKLLNCGMALDVYLQEPGEYELLIYAMEPGSTKDYTGVLTYKIMCTAVDNTVKIPKCLHNPVGPSWLTEEEGLVEPSHPEPVIVTTDGRCTISFTTTRNLNFSCSLASDDIEMTSDMENRHVFISHIEDKVEMKVQLPCNGTYVLKIYIQPEGSKSSSYSYLCNYLIICDKPYTNWHKFPMKYNPWGKNCDLVQPLEGVLPRNTDVTFQLQIPDVTKVFIEGAKRVPLTYSGSGYWEGTCNTGDRKELFVMIQSNDPNTWQYLLKYEISH</sequence>
<keyword evidence="2" id="KW-1133">Transmembrane helix</keyword>
<evidence type="ECO:0000313" key="5">
    <source>
        <dbReference type="Proteomes" id="UP000824782"/>
    </source>
</evidence>
<dbReference type="InterPro" id="IPR038765">
    <property type="entry name" value="Papain-like_cys_pep_sf"/>
</dbReference>
<evidence type="ECO:0000256" key="1">
    <source>
        <dbReference type="SAM" id="MobiDB-lite"/>
    </source>
</evidence>
<dbReference type="InterPro" id="IPR002931">
    <property type="entry name" value="Transglutaminase-like"/>
</dbReference>